<keyword evidence="7" id="KW-1185">Reference proteome</keyword>
<dbReference type="GO" id="GO:0003700">
    <property type="term" value="F:DNA-binding transcription factor activity"/>
    <property type="evidence" value="ECO:0007669"/>
    <property type="project" value="InterPro"/>
</dbReference>
<dbReference type="InterPro" id="IPR036390">
    <property type="entry name" value="WH_DNA-bd_sf"/>
</dbReference>
<dbReference type="AlphaFoldDB" id="A0AAE7BA11"/>
<dbReference type="RefSeq" id="WP_128358988.1">
    <property type="nucleotide sequence ID" value="NZ_CP053840.1"/>
</dbReference>
<dbReference type="SUPFAM" id="SSF53850">
    <property type="entry name" value="Periplasmic binding protein-like II"/>
    <property type="match status" value="1"/>
</dbReference>
<dbReference type="KEGG" id="avp:AVENP_0986"/>
<dbReference type="PANTHER" id="PTHR30126:SF40">
    <property type="entry name" value="HTH-TYPE TRANSCRIPTIONAL REGULATOR GLTR"/>
    <property type="match status" value="1"/>
</dbReference>
<dbReference type="InterPro" id="IPR036388">
    <property type="entry name" value="WH-like_DNA-bd_sf"/>
</dbReference>
<dbReference type="SUPFAM" id="SSF46785">
    <property type="entry name" value="Winged helix' DNA-binding domain"/>
    <property type="match status" value="1"/>
</dbReference>
<dbReference type="InterPro" id="IPR000847">
    <property type="entry name" value="LysR_HTH_N"/>
</dbReference>
<name>A0AAE7BA11_9BACT</name>
<dbReference type="InterPro" id="IPR005119">
    <property type="entry name" value="LysR_subst-bd"/>
</dbReference>
<evidence type="ECO:0000256" key="3">
    <source>
        <dbReference type="ARBA" id="ARBA00023125"/>
    </source>
</evidence>
<protein>
    <submittedName>
        <fullName evidence="6">Transcriptional regulator, LysR family</fullName>
    </submittedName>
</protein>
<evidence type="ECO:0000313" key="6">
    <source>
        <dbReference type="EMBL" id="QKF66542.1"/>
    </source>
</evidence>
<accession>A0AAE7BA11</accession>
<feature type="domain" description="HTH lysR-type" evidence="5">
    <location>
        <begin position="1"/>
        <end position="58"/>
    </location>
</feature>
<gene>
    <name evidence="6" type="ORF">AVENP_0986</name>
</gene>
<dbReference type="EMBL" id="CP053840">
    <property type="protein sequence ID" value="QKF66542.1"/>
    <property type="molecule type" value="Genomic_DNA"/>
</dbReference>
<evidence type="ECO:0000313" key="7">
    <source>
        <dbReference type="Proteomes" id="UP000503482"/>
    </source>
</evidence>
<dbReference type="PANTHER" id="PTHR30126">
    <property type="entry name" value="HTH-TYPE TRANSCRIPTIONAL REGULATOR"/>
    <property type="match status" value="1"/>
</dbReference>
<dbReference type="Gene3D" id="3.40.190.290">
    <property type="match status" value="1"/>
</dbReference>
<proteinExistence type="inferred from homology"/>
<dbReference type="Gene3D" id="1.10.10.10">
    <property type="entry name" value="Winged helix-like DNA-binding domain superfamily/Winged helix DNA-binding domain"/>
    <property type="match status" value="1"/>
</dbReference>
<keyword evidence="4" id="KW-0804">Transcription</keyword>
<sequence>MDSSLLKVFVSVANRKSISLGALDLGFTQSNVTLRIKQLEKVIGYSLFHRTPKGVILSKEGEKLYPFAIEIVKKVEEAQLQMKNISHQEILRIGTSQANAAIRILSFTDKLNKKFPDMKIEISTNGTPKVIEDLLDYKIDIGFVAGDPNHKDIVVLNKFDDDLYFIESKGKKSPNCLIGYREDSTHFKYLQEYMRNNGNSDFKIMVIQNYDVMQGFVKAGFGKAFLSKALIDKYGYSNDFILKKIEGSDEILATHLICRKDYMPMISNYLKKISIKNN</sequence>
<keyword evidence="3" id="KW-0238">DNA-binding</keyword>
<evidence type="ECO:0000259" key="5">
    <source>
        <dbReference type="PROSITE" id="PS50931"/>
    </source>
</evidence>
<reference evidence="6 7" key="1">
    <citation type="submission" date="2020-05" db="EMBL/GenBank/DDBJ databases">
        <title>Complete genome sequencing of Campylobacter and Arcobacter type strains.</title>
        <authorList>
            <person name="Miller W.G."/>
            <person name="Yee E."/>
        </authorList>
    </citation>
    <scope>NUCLEOTIDE SEQUENCE [LARGE SCALE GENOMIC DNA]</scope>
    <source>
        <strain evidence="6 7">LMG 26156</strain>
    </source>
</reference>
<dbReference type="CDD" id="cd05466">
    <property type="entry name" value="PBP2_LTTR_substrate"/>
    <property type="match status" value="1"/>
</dbReference>
<evidence type="ECO:0000256" key="2">
    <source>
        <dbReference type="ARBA" id="ARBA00023015"/>
    </source>
</evidence>
<dbReference type="GO" id="GO:0000976">
    <property type="term" value="F:transcription cis-regulatory region binding"/>
    <property type="evidence" value="ECO:0007669"/>
    <property type="project" value="TreeGrafter"/>
</dbReference>
<evidence type="ECO:0000256" key="1">
    <source>
        <dbReference type="ARBA" id="ARBA00009437"/>
    </source>
</evidence>
<dbReference type="Pfam" id="PF00126">
    <property type="entry name" value="HTH_1"/>
    <property type="match status" value="1"/>
</dbReference>
<dbReference type="Proteomes" id="UP000503482">
    <property type="component" value="Chromosome"/>
</dbReference>
<dbReference type="PROSITE" id="PS50931">
    <property type="entry name" value="HTH_LYSR"/>
    <property type="match status" value="1"/>
</dbReference>
<keyword evidence="2" id="KW-0805">Transcription regulation</keyword>
<comment type="similarity">
    <text evidence="1">Belongs to the LysR transcriptional regulatory family.</text>
</comment>
<organism evidence="6 7">
    <name type="scientific">Arcobacter venerupis</name>
    <dbReference type="NCBI Taxonomy" id="1054033"/>
    <lineage>
        <taxon>Bacteria</taxon>
        <taxon>Pseudomonadati</taxon>
        <taxon>Campylobacterota</taxon>
        <taxon>Epsilonproteobacteria</taxon>
        <taxon>Campylobacterales</taxon>
        <taxon>Arcobacteraceae</taxon>
        <taxon>Arcobacter</taxon>
    </lineage>
</organism>
<evidence type="ECO:0000256" key="4">
    <source>
        <dbReference type="ARBA" id="ARBA00023163"/>
    </source>
</evidence>
<dbReference type="Pfam" id="PF03466">
    <property type="entry name" value="LysR_substrate"/>
    <property type="match status" value="1"/>
</dbReference>